<proteinExistence type="inferred from homology"/>
<dbReference type="InterPro" id="IPR050477">
    <property type="entry name" value="GrpII_AminoAcid_Decarb"/>
</dbReference>
<dbReference type="PANTHER" id="PTHR42735">
    <property type="match status" value="1"/>
</dbReference>
<feature type="modified residue" description="N6-(pyridoxal phosphate)lysine" evidence="5">
    <location>
        <position position="251"/>
    </location>
</feature>
<dbReference type="GO" id="GO:0004058">
    <property type="term" value="F:aromatic-L-amino-acid decarboxylase activity"/>
    <property type="evidence" value="ECO:0007669"/>
    <property type="project" value="UniProtKB-ARBA"/>
</dbReference>
<dbReference type="InterPro" id="IPR015424">
    <property type="entry name" value="PyrdxlP-dep_Trfase"/>
</dbReference>
<evidence type="ECO:0000256" key="1">
    <source>
        <dbReference type="ARBA" id="ARBA00001933"/>
    </source>
</evidence>
<dbReference type="Proteomes" id="UP000185663">
    <property type="component" value="Chromosome I"/>
</dbReference>
<organism evidence="7 8">
    <name type="scientific">Paraoerskovia marina</name>
    <dbReference type="NCBI Taxonomy" id="545619"/>
    <lineage>
        <taxon>Bacteria</taxon>
        <taxon>Bacillati</taxon>
        <taxon>Actinomycetota</taxon>
        <taxon>Actinomycetes</taxon>
        <taxon>Micrococcales</taxon>
        <taxon>Cellulomonadaceae</taxon>
        <taxon>Paraoerskovia</taxon>
    </lineage>
</organism>
<comment type="cofactor">
    <cofactor evidence="1 5 6">
        <name>pyridoxal 5'-phosphate</name>
        <dbReference type="ChEBI" id="CHEBI:597326"/>
    </cofactor>
</comment>
<dbReference type="Gene3D" id="3.90.1150.10">
    <property type="entry name" value="Aspartate Aminotransferase, domain 1"/>
    <property type="match status" value="1"/>
</dbReference>
<dbReference type="SUPFAM" id="SSF53383">
    <property type="entry name" value="PLP-dependent transferases"/>
    <property type="match status" value="1"/>
</dbReference>
<accession>A0A1H1UDA1</accession>
<dbReference type="EMBL" id="LT629776">
    <property type="protein sequence ID" value="SDS70410.1"/>
    <property type="molecule type" value="Genomic_DNA"/>
</dbReference>
<evidence type="ECO:0000313" key="8">
    <source>
        <dbReference type="Proteomes" id="UP000185663"/>
    </source>
</evidence>
<dbReference type="RefSeq" id="WP_231959195.1">
    <property type="nucleotide sequence ID" value="NZ_LT629776.1"/>
</dbReference>
<keyword evidence="3 6" id="KW-0456">Lyase</keyword>
<dbReference type="InterPro" id="IPR002129">
    <property type="entry name" value="PyrdxlP-dep_de-COase"/>
</dbReference>
<reference evidence="7 8" key="1">
    <citation type="submission" date="2016-10" db="EMBL/GenBank/DDBJ databases">
        <authorList>
            <person name="de Groot N.N."/>
        </authorList>
    </citation>
    <scope>NUCLEOTIDE SEQUENCE [LARGE SCALE GENOMIC DNA]</scope>
    <source>
        <strain evidence="7 8">DSM 22126</strain>
    </source>
</reference>
<gene>
    <name evidence="7" type="ORF">SAMN04489860_2163</name>
</gene>
<dbReference type="eggNOG" id="COG0076">
    <property type="taxonomic scope" value="Bacteria"/>
</dbReference>
<keyword evidence="8" id="KW-1185">Reference proteome</keyword>
<dbReference type="STRING" id="545619.SAMN04489860_2163"/>
<evidence type="ECO:0000256" key="3">
    <source>
        <dbReference type="ARBA" id="ARBA00023239"/>
    </source>
</evidence>
<evidence type="ECO:0000256" key="2">
    <source>
        <dbReference type="ARBA" id="ARBA00022898"/>
    </source>
</evidence>
<dbReference type="GO" id="GO:0019752">
    <property type="term" value="P:carboxylic acid metabolic process"/>
    <property type="evidence" value="ECO:0007669"/>
    <property type="project" value="InterPro"/>
</dbReference>
<dbReference type="Gene3D" id="6.10.140.2150">
    <property type="match status" value="1"/>
</dbReference>
<name>A0A1H1UDA1_9CELL</name>
<dbReference type="PANTHER" id="PTHR42735:SF6">
    <property type="entry name" value="SPHINGOSINE-1-PHOSPHATE LYASE 1"/>
    <property type="match status" value="1"/>
</dbReference>
<comment type="similarity">
    <text evidence="4">Belongs to the group II decarboxylase family. Sphingosine-1-phosphate lyase subfamily.</text>
</comment>
<evidence type="ECO:0000313" key="7">
    <source>
        <dbReference type="EMBL" id="SDS70410.1"/>
    </source>
</evidence>
<dbReference type="GO" id="GO:0030170">
    <property type="term" value="F:pyridoxal phosphate binding"/>
    <property type="evidence" value="ECO:0007669"/>
    <property type="project" value="InterPro"/>
</dbReference>
<dbReference type="InterPro" id="IPR015421">
    <property type="entry name" value="PyrdxlP-dep_Trfase_major"/>
</dbReference>
<dbReference type="InterPro" id="IPR015422">
    <property type="entry name" value="PyrdxlP-dep_Trfase_small"/>
</dbReference>
<evidence type="ECO:0000256" key="5">
    <source>
        <dbReference type="PIRSR" id="PIRSR602129-50"/>
    </source>
</evidence>
<dbReference type="Gene3D" id="3.40.640.10">
    <property type="entry name" value="Type I PLP-dependent aspartate aminotransferase-like (Major domain)"/>
    <property type="match status" value="1"/>
</dbReference>
<evidence type="ECO:0000256" key="4">
    <source>
        <dbReference type="ARBA" id="ARBA00038302"/>
    </source>
</evidence>
<dbReference type="AlphaFoldDB" id="A0A1H1UDA1"/>
<evidence type="ECO:0000256" key="6">
    <source>
        <dbReference type="RuleBase" id="RU000382"/>
    </source>
</evidence>
<sequence>MNATPSSEPVPVNTDGILDRLAELRKADAPTHGGRVLSYVYDPGLAALDELAASAIRSVQHLNGLDPTTFTSIGVMERELLTFAGQVLHGDADVVGSVTSGGTESCTLAVKIGREDWRARNPRRAPGDRARIVIPTTAHAAFRKAAGLLDLDLDLVPVDPATGVPTAADMIARLGEDVALVVVSAPAYPHGAVDPVREVAAAASAQGIAVHVDACVGGWVLPFWEAAGGADVPDFDFRVPGVTSISADVHKYGYVPKGTSVLLVRGRDLQRHQFFSVTDWPGYPVVNATLAGSRSAGPLAAAWAVTQALGVDGYVALTRRCREATDVLAAQVDQIEGLTVLGSPDGPLLAVITDESVPEDRRVDPHLWADEVRTLGWVLQTQPGLVQSDGTRLPHTTHLTVTPVTADVVDELAGALVTAADRVRGTARPAPEQVLAHVLGTAAPGVDPHAALAVFDQADADAVWNIVRGALLDEGDGGPTVPTRLTPLLSLVEALPPHVSGRMLVEVVARISEPQSAPVEPTASAG</sequence>
<keyword evidence="2 5" id="KW-0663">Pyridoxal phosphate</keyword>
<dbReference type="Pfam" id="PF00282">
    <property type="entry name" value="Pyridoxal_deC"/>
    <property type="match status" value="1"/>
</dbReference>
<protein>
    <submittedName>
        <fullName evidence="7">Glutamate or tyrosine decarboxylase</fullName>
    </submittedName>
</protein>